<feature type="domain" description="O-antigen ligase-related" evidence="6">
    <location>
        <begin position="204"/>
        <end position="341"/>
    </location>
</feature>
<keyword evidence="8" id="KW-1185">Reference proteome</keyword>
<feature type="transmembrane region" description="Helical" evidence="5">
    <location>
        <begin position="326"/>
        <end position="350"/>
    </location>
</feature>
<comment type="subcellular location">
    <subcellularLocation>
        <location evidence="1">Membrane</location>
        <topology evidence="1">Multi-pass membrane protein</topology>
    </subcellularLocation>
</comment>
<gene>
    <name evidence="7" type="ORF">KZC51_05470</name>
</gene>
<dbReference type="Pfam" id="PF04932">
    <property type="entry name" value="Wzy_C"/>
    <property type="match status" value="1"/>
</dbReference>
<feature type="transmembrane region" description="Helical" evidence="5">
    <location>
        <begin position="220"/>
        <end position="237"/>
    </location>
</feature>
<feature type="transmembrane region" description="Helical" evidence="5">
    <location>
        <begin position="53"/>
        <end position="74"/>
    </location>
</feature>
<evidence type="ECO:0000259" key="6">
    <source>
        <dbReference type="Pfam" id="PF04932"/>
    </source>
</evidence>
<keyword evidence="4 5" id="KW-0472">Membrane</keyword>
<dbReference type="EMBL" id="JAHWXN010000001">
    <property type="protein sequence ID" value="MCK2035584.1"/>
    <property type="molecule type" value="Genomic_DNA"/>
</dbReference>
<evidence type="ECO:0000313" key="7">
    <source>
        <dbReference type="EMBL" id="MCK2035584.1"/>
    </source>
</evidence>
<accession>A0ABT0FCC1</accession>
<feature type="transmembrane region" description="Helical" evidence="5">
    <location>
        <begin position="108"/>
        <end position="128"/>
    </location>
</feature>
<protein>
    <recommendedName>
        <fullName evidence="6">O-antigen ligase-related domain-containing protein</fullName>
    </recommendedName>
</protein>
<feature type="transmembrane region" description="Helical" evidence="5">
    <location>
        <begin position="140"/>
        <end position="160"/>
    </location>
</feature>
<feature type="transmembrane region" description="Helical" evidence="5">
    <location>
        <begin position="244"/>
        <end position="264"/>
    </location>
</feature>
<evidence type="ECO:0000256" key="1">
    <source>
        <dbReference type="ARBA" id="ARBA00004141"/>
    </source>
</evidence>
<evidence type="ECO:0000256" key="5">
    <source>
        <dbReference type="SAM" id="Phobius"/>
    </source>
</evidence>
<proteinExistence type="predicted"/>
<evidence type="ECO:0000256" key="4">
    <source>
        <dbReference type="ARBA" id="ARBA00023136"/>
    </source>
</evidence>
<reference evidence="7 8" key="1">
    <citation type="submission" date="2021-06" db="EMBL/GenBank/DDBJ databases">
        <title>Genome-based taxonomic framework of Microbacterium strains isolated from marine environment, the description of four new species and reclassification of four preexisting species.</title>
        <authorList>
            <person name="Lee S.D."/>
            <person name="Kim S.-M."/>
            <person name="Byeon Y.-S."/>
            <person name="Yang H.L."/>
            <person name="Kim I.S."/>
        </authorList>
    </citation>
    <scope>NUCLEOTIDE SEQUENCE [LARGE SCALE GENOMIC DNA]</scope>
    <source>
        <strain evidence="7 8">SSW1-49</strain>
    </source>
</reference>
<dbReference type="InterPro" id="IPR051533">
    <property type="entry name" value="WaaL-like"/>
</dbReference>
<sequence length="436" mass="45642">MHIEADAPVNHLHGSAHTPSRARLVAVGTLYILLIASVIPWRSQTIYSGGLDFVVVAKALIALVAFGSAALLAVRTRDRMSIGIGPAAVMTIVMLVSALGALVAGNGAATIVLVLRVFLVMATILILLTTVPWTVSIRSLLTGMALVGVVAAATGLPGLVSTGRLGGGIPEIHPNELAGLAGAPLIGLVIVMLRRGVRLNTLIASVVLLTIAVATGSRTGLAAIVFGIVVAVFVNGIRDRSVVYALLGCLPLGYAIASFTNVFGSLATRAGSTDTTSALDSRFDAWKVVLGWGWDEWQKWIGLGLSAKTVPVDIKWRDEQVLDSSWVSILAQSGLIGVTLVAALLLWCVVTACISASRRWLVLPLLVLVIFRSTTESGLVDSAIPFLTLMVLASVLTHRSRHGGSVSAHQGAESATWQWDAIADRQAVRAAGAREN</sequence>
<keyword evidence="2 5" id="KW-0812">Transmembrane</keyword>
<feature type="transmembrane region" description="Helical" evidence="5">
    <location>
        <begin position="22"/>
        <end position="41"/>
    </location>
</feature>
<feature type="transmembrane region" description="Helical" evidence="5">
    <location>
        <begin position="172"/>
        <end position="190"/>
    </location>
</feature>
<dbReference type="PANTHER" id="PTHR37422:SF13">
    <property type="entry name" value="LIPOPOLYSACCHARIDE BIOSYNTHESIS PROTEIN PA4999-RELATED"/>
    <property type="match status" value="1"/>
</dbReference>
<feature type="transmembrane region" description="Helical" evidence="5">
    <location>
        <begin position="197"/>
        <end position="214"/>
    </location>
</feature>
<dbReference type="RefSeq" id="WP_247629000.1">
    <property type="nucleotide sequence ID" value="NZ_JAHWXN010000001.1"/>
</dbReference>
<comment type="caution">
    <text evidence="7">The sequence shown here is derived from an EMBL/GenBank/DDBJ whole genome shotgun (WGS) entry which is preliminary data.</text>
</comment>
<evidence type="ECO:0000256" key="3">
    <source>
        <dbReference type="ARBA" id="ARBA00022989"/>
    </source>
</evidence>
<dbReference type="InterPro" id="IPR007016">
    <property type="entry name" value="O-antigen_ligase-rel_domated"/>
</dbReference>
<evidence type="ECO:0000256" key="2">
    <source>
        <dbReference type="ARBA" id="ARBA00022692"/>
    </source>
</evidence>
<evidence type="ECO:0000313" key="8">
    <source>
        <dbReference type="Proteomes" id="UP001300096"/>
    </source>
</evidence>
<keyword evidence="3 5" id="KW-1133">Transmembrane helix</keyword>
<name>A0ABT0FCC1_9MICO</name>
<feature type="transmembrane region" description="Helical" evidence="5">
    <location>
        <begin position="81"/>
        <end position="102"/>
    </location>
</feature>
<dbReference type="Proteomes" id="UP001300096">
    <property type="component" value="Unassembled WGS sequence"/>
</dbReference>
<dbReference type="PANTHER" id="PTHR37422">
    <property type="entry name" value="TEICHURONIC ACID BIOSYNTHESIS PROTEIN TUAE"/>
    <property type="match status" value="1"/>
</dbReference>
<organism evidence="7 8">
    <name type="scientific">Microbacterium croceum</name>
    <dbReference type="NCBI Taxonomy" id="2851645"/>
    <lineage>
        <taxon>Bacteria</taxon>
        <taxon>Bacillati</taxon>
        <taxon>Actinomycetota</taxon>
        <taxon>Actinomycetes</taxon>
        <taxon>Micrococcales</taxon>
        <taxon>Microbacteriaceae</taxon>
        <taxon>Microbacterium</taxon>
    </lineage>
</organism>